<accession>A0A2G5HCN0</accession>
<name>A0A2G5HCN0_CERBT</name>
<reference evidence="1 3" key="1">
    <citation type="submission" date="2015-10" db="EMBL/GenBank/DDBJ databases">
        <title>The cercosporin biosynthetic gene cluster was horizontally transferred to several fungal lineages and shown to be expanded in Cercospora beticola based on microsynteny with recipient genomes.</title>
        <authorList>
            <person name="De Jonge R."/>
            <person name="Ebert M.K."/>
            <person name="Suttle J.C."/>
            <person name="Jurick Ii W.M."/>
            <person name="Secor G.A."/>
            <person name="Thomma B.P."/>
            <person name="Van De Peer Y."/>
            <person name="Bolton M.D."/>
        </authorList>
    </citation>
    <scope>NUCLEOTIDE SEQUENCE [LARGE SCALE GENOMIC DNA]</scope>
    <source>
        <strain evidence="1 3">09-40</strain>
    </source>
</reference>
<dbReference type="Proteomes" id="UP001302367">
    <property type="component" value="Chromosome 9"/>
</dbReference>
<protein>
    <submittedName>
        <fullName evidence="1">Uncharacterized protein</fullName>
    </submittedName>
</protein>
<evidence type="ECO:0000313" key="4">
    <source>
        <dbReference type="Proteomes" id="UP001302367"/>
    </source>
</evidence>
<organism evidence="1 3">
    <name type="scientific">Cercospora beticola</name>
    <name type="common">Sugarbeet leaf spot fungus</name>
    <dbReference type="NCBI Taxonomy" id="122368"/>
    <lineage>
        <taxon>Eukaryota</taxon>
        <taxon>Fungi</taxon>
        <taxon>Dikarya</taxon>
        <taxon>Ascomycota</taxon>
        <taxon>Pezizomycotina</taxon>
        <taxon>Dothideomycetes</taxon>
        <taxon>Dothideomycetidae</taxon>
        <taxon>Mycosphaerellales</taxon>
        <taxon>Mycosphaerellaceae</taxon>
        <taxon>Cercospora</taxon>
    </lineage>
</organism>
<reference evidence="2 4" key="2">
    <citation type="submission" date="2023-09" db="EMBL/GenBank/DDBJ databases">
        <title>Complete-Gapless Cercospora beticola genome.</title>
        <authorList>
            <person name="Wyatt N.A."/>
            <person name="Spanner R.E."/>
            <person name="Bolton M.D."/>
        </authorList>
    </citation>
    <scope>NUCLEOTIDE SEQUENCE [LARGE SCALE GENOMIC DNA]</scope>
    <source>
        <strain evidence="2">Cb09-40</strain>
    </source>
</reference>
<proteinExistence type="predicted"/>
<dbReference type="EMBL" id="CP134192">
    <property type="protein sequence ID" value="WPB07886.1"/>
    <property type="molecule type" value="Genomic_DNA"/>
</dbReference>
<gene>
    <name evidence="1" type="ORF">CB0940_11057</name>
    <name evidence="2" type="ORF">RHO25_012550</name>
</gene>
<keyword evidence="4" id="KW-1185">Reference proteome</keyword>
<dbReference type="OrthoDB" id="3638353at2759"/>
<evidence type="ECO:0000313" key="3">
    <source>
        <dbReference type="Proteomes" id="UP000230605"/>
    </source>
</evidence>
<evidence type="ECO:0000313" key="1">
    <source>
        <dbReference type="EMBL" id="PIA90307.1"/>
    </source>
</evidence>
<sequence length="343" mass="39049">MSHSWLAKTPQQLLNAHSKPHGNRYTDLYISLYIIDSKKLFLLRNSKGQYIPPTYHFSPPAKPQQESMEHYAFKLLQPFIESNLLHQIHFVDLAFDKPLIEQHPQTDRSTLHLSLIITAQNGCSITPTWIKTHLSPYTSSDFIDFPSLPHFLPSPTHLQTTQTVLTRYKNLLPRLKNIHGAGVAETPLFRTYLIRTLNSSILQHELLKQKTLAKGYICLFEEDGKLYLLPAVEDEELGQKKTKLRKGEEWEVIGKWKRKDGREGFEIGDVRPGGDLLQVWWSCFGNGRDGGMVVEVVEGTKGEEGGWDAVGWRNGAGSGERDAVPRWVRENNERWVLQGVAGS</sequence>
<evidence type="ECO:0000313" key="2">
    <source>
        <dbReference type="EMBL" id="WPB07886.1"/>
    </source>
</evidence>
<dbReference type="Proteomes" id="UP000230605">
    <property type="component" value="Chromosome 9"/>
</dbReference>
<dbReference type="EMBL" id="LKMD01000107">
    <property type="protein sequence ID" value="PIA90307.1"/>
    <property type="molecule type" value="Genomic_DNA"/>
</dbReference>
<dbReference type="AlphaFoldDB" id="A0A2G5HCN0"/>